<sequence>MTESESLIFSLPPVPSLQQPAARPVHSPLTPHPDTPPTDPRGGALGLLLLLQAGGHALTSCSTHHVLSSSSPLPSYATARTRGRLSPRSAETPRFSAVPAPERAGSLIGCGDREAEGGMSMRSRTLYLSPSQLLLPLGFSSSHCDSALASFTESARLAPQQAHRPIILLL</sequence>
<feature type="compositionally biased region" description="Pro residues" evidence="1">
    <location>
        <begin position="30"/>
        <end position="39"/>
    </location>
</feature>
<evidence type="ECO:0000313" key="2">
    <source>
        <dbReference type="EMBL" id="KAJ8411495.1"/>
    </source>
</evidence>
<proteinExistence type="predicted"/>
<evidence type="ECO:0000256" key="1">
    <source>
        <dbReference type="SAM" id="MobiDB-lite"/>
    </source>
</evidence>
<dbReference type="AlphaFoldDB" id="A0AAD7WWE3"/>
<feature type="region of interest" description="Disordered" evidence="1">
    <location>
        <begin position="1"/>
        <end position="44"/>
    </location>
</feature>
<feature type="region of interest" description="Disordered" evidence="1">
    <location>
        <begin position="72"/>
        <end position="96"/>
    </location>
</feature>
<reference evidence="2" key="1">
    <citation type="journal article" date="2023" name="Science">
        <title>Genome structures resolve the early diversification of teleost fishes.</title>
        <authorList>
            <person name="Parey E."/>
            <person name="Louis A."/>
            <person name="Montfort J."/>
            <person name="Bouchez O."/>
            <person name="Roques C."/>
            <person name="Iampietro C."/>
            <person name="Lluch J."/>
            <person name="Castinel A."/>
            <person name="Donnadieu C."/>
            <person name="Desvignes T."/>
            <person name="Floi Bucao C."/>
            <person name="Jouanno E."/>
            <person name="Wen M."/>
            <person name="Mejri S."/>
            <person name="Dirks R."/>
            <person name="Jansen H."/>
            <person name="Henkel C."/>
            <person name="Chen W.J."/>
            <person name="Zahm M."/>
            <person name="Cabau C."/>
            <person name="Klopp C."/>
            <person name="Thompson A.W."/>
            <person name="Robinson-Rechavi M."/>
            <person name="Braasch I."/>
            <person name="Lecointre G."/>
            <person name="Bobe J."/>
            <person name="Postlethwait J.H."/>
            <person name="Berthelot C."/>
            <person name="Roest Crollius H."/>
            <person name="Guiguen Y."/>
        </authorList>
    </citation>
    <scope>NUCLEOTIDE SEQUENCE</scope>
    <source>
        <strain evidence="2">NC1722</strain>
    </source>
</reference>
<organism evidence="2 3">
    <name type="scientific">Aldrovandia affinis</name>
    <dbReference type="NCBI Taxonomy" id="143900"/>
    <lineage>
        <taxon>Eukaryota</taxon>
        <taxon>Metazoa</taxon>
        <taxon>Chordata</taxon>
        <taxon>Craniata</taxon>
        <taxon>Vertebrata</taxon>
        <taxon>Euteleostomi</taxon>
        <taxon>Actinopterygii</taxon>
        <taxon>Neopterygii</taxon>
        <taxon>Teleostei</taxon>
        <taxon>Notacanthiformes</taxon>
        <taxon>Halosauridae</taxon>
        <taxon>Aldrovandia</taxon>
    </lineage>
</organism>
<evidence type="ECO:0000313" key="3">
    <source>
        <dbReference type="Proteomes" id="UP001221898"/>
    </source>
</evidence>
<dbReference type="EMBL" id="JAINUG010000022">
    <property type="protein sequence ID" value="KAJ8411495.1"/>
    <property type="molecule type" value="Genomic_DNA"/>
</dbReference>
<dbReference type="Proteomes" id="UP001221898">
    <property type="component" value="Unassembled WGS sequence"/>
</dbReference>
<keyword evidence="3" id="KW-1185">Reference proteome</keyword>
<accession>A0AAD7WWE3</accession>
<gene>
    <name evidence="2" type="ORF">AAFF_G00163030</name>
</gene>
<comment type="caution">
    <text evidence="2">The sequence shown here is derived from an EMBL/GenBank/DDBJ whole genome shotgun (WGS) entry which is preliminary data.</text>
</comment>
<protein>
    <submittedName>
        <fullName evidence="2">Uncharacterized protein</fullName>
    </submittedName>
</protein>
<name>A0AAD7WWE3_9TELE</name>